<reference evidence="4" key="1">
    <citation type="submission" date="2021-02" db="EMBL/GenBank/DDBJ databases">
        <title>Genome sequence of Rhodospirillales sp. strain TMPK1 isolated from soil.</title>
        <authorList>
            <person name="Nakai R."/>
            <person name="Kusada H."/>
            <person name="Tamaki H."/>
        </authorList>
    </citation>
    <scope>NUCLEOTIDE SEQUENCE</scope>
    <source>
        <strain evidence="4">TMPK1</strain>
    </source>
</reference>
<dbReference type="RefSeq" id="WP_420243223.1">
    <property type="nucleotide sequence ID" value="NZ_BOPV01000001.1"/>
</dbReference>
<evidence type="ECO:0000256" key="1">
    <source>
        <dbReference type="ARBA" id="ARBA00004613"/>
    </source>
</evidence>
<dbReference type="SUPFAM" id="SSF51120">
    <property type="entry name" value="beta-Roll"/>
    <property type="match status" value="1"/>
</dbReference>
<organism evidence="4 5">
    <name type="scientific">Roseiterribacter gracilis</name>
    <dbReference type="NCBI Taxonomy" id="2812848"/>
    <lineage>
        <taxon>Bacteria</taxon>
        <taxon>Pseudomonadati</taxon>
        <taxon>Pseudomonadota</taxon>
        <taxon>Alphaproteobacteria</taxon>
        <taxon>Rhodospirillales</taxon>
        <taxon>Roseiterribacteraceae</taxon>
        <taxon>Roseiterribacter</taxon>
    </lineage>
</organism>
<dbReference type="Pfam" id="PF00353">
    <property type="entry name" value="HemolysinCabind"/>
    <property type="match status" value="2"/>
</dbReference>
<evidence type="ECO:0000256" key="2">
    <source>
        <dbReference type="ARBA" id="ARBA00022525"/>
    </source>
</evidence>
<comment type="caution">
    <text evidence="4">The sequence shown here is derived from an EMBL/GenBank/DDBJ whole genome shotgun (WGS) entry which is preliminary data.</text>
</comment>
<evidence type="ECO:0000313" key="4">
    <source>
        <dbReference type="EMBL" id="GIL40114.1"/>
    </source>
</evidence>
<sequence length="436" mass="44845">MPTVTLTPTYLGMAGKETGAYRVDLSAFSGSDTVWILIEDDHVVSGGRGAASGFDLDFLYWSNILTSNPLSLPANAQGNNSYSLAIEDANISFRGGYQQPTLSTDPAYWSNGRLVGSTAAGGIDYTSTTFWRMDGDSSTPVGGLSLGEGGAVLLRWRPVNSTNNQYLYFGDVGGGNDGVSVTISDQPLSLAVTGTMLLKGTDADDVIRLGEGANLALGAGKDRLEGGNGNDNLGAAGGDDTLVGGAGNDTLDGGAGRDTAVFNGKWSAATITIGSTATFVTTTADGTDSMTGIERIRFDDGVVLTDLGSNGASAYRLYQAALGRAPDEGGLRVQAGALDSGTAKLTLAQNFLGAAEFTARFGTTLNNNDFATAMYTNILGRAPDPAGLKVQVDALNAGMSRAQLLLNFADANENVQLTGAATKNGLFSPFPDPAFG</sequence>
<dbReference type="EMBL" id="BOPV01000001">
    <property type="protein sequence ID" value="GIL40114.1"/>
    <property type="molecule type" value="Genomic_DNA"/>
</dbReference>
<dbReference type="PANTHER" id="PTHR38340:SF1">
    <property type="entry name" value="S-LAYER PROTEIN"/>
    <property type="match status" value="1"/>
</dbReference>
<dbReference type="InterPro" id="IPR038255">
    <property type="entry name" value="PBS_linker_sf"/>
</dbReference>
<evidence type="ECO:0000313" key="5">
    <source>
        <dbReference type="Proteomes" id="UP000681075"/>
    </source>
</evidence>
<dbReference type="PRINTS" id="PR00313">
    <property type="entry name" value="CABNDNGRPT"/>
</dbReference>
<dbReference type="Gene3D" id="2.150.10.10">
    <property type="entry name" value="Serralysin-like metalloprotease, C-terminal"/>
    <property type="match status" value="1"/>
</dbReference>
<name>A0A8S8XBL8_9PROT</name>
<evidence type="ECO:0000259" key="3">
    <source>
        <dbReference type="Pfam" id="PF13946"/>
    </source>
</evidence>
<proteinExistence type="predicted"/>
<dbReference type="GO" id="GO:0005576">
    <property type="term" value="C:extracellular region"/>
    <property type="evidence" value="ECO:0007669"/>
    <property type="project" value="UniProtKB-SubCell"/>
</dbReference>
<dbReference type="Proteomes" id="UP000681075">
    <property type="component" value="Unassembled WGS sequence"/>
</dbReference>
<dbReference type="InterPro" id="IPR011049">
    <property type="entry name" value="Serralysin-like_metalloprot_C"/>
</dbReference>
<accession>A0A8S8XBL8</accession>
<feature type="domain" description="DUF4214" evidence="3">
    <location>
        <begin position="348"/>
        <end position="417"/>
    </location>
</feature>
<dbReference type="GO" id="GO:0005509">
    <property type="term" value="F:calcium ion binding"/>
    <property type="evidence" value="ECO:0007669"/>
    <property type="project" value="InterPro"/>
</dbReference>
<keyword evidence="2" id="KW-0964">Secreted</keyword>
<dbReference type="PANTHER" id="PTHR38340">
    <property type="entry name" value="S-LAYER PROTEIN"/>
    <property type="match status" value="1"/>
</dbReference>
<gene>
    <name evidence="4" type="ORF">TMPK1_23510</name>
</gene>
<protein>
    <recommendedName>
        <fullName evidence="3">DUF4214 domain-containing protein</fullName>
    </recommendedName>
</protein>
<dbReference type="PROSITE" id="PS00330">
    <property type="entry name" value="HEMOLYSIN_CALCIUM"/>
    <property type="match status" value="2"/>
</dbReference>
<dbReference type="InterPro" id="IPR018511">
    <property type="entry name" value="Hemolysin-typ_Ca-bd_CS"/>
</dbReference>
<comment type="subcellular location">
    <subcellularLocation>
        <location evidence="1">Secreted</location>
    </subcellularLocation>
</comment>
<dbReference type="AlphaFoldDB" id="A0A8S8XBL8"/>
<dbReference type="InterPro" id="IPR050557">
    <property type="entry name" value="RTX_toxin/Mannuronan_C5-epim"/>
</dbReference>
<dbReference type="InterPro" id="IPR001343">
    <property type="entry name" value="Hemolysn_Ca-bd"/>
</dbReference>
<keyword evidence="5" id="KW-1185">Reference proteome</keyword>
<dbReference type="InterPro" id="IPR025282">
    <property type="entry name" value="DUF4214"/>
</dbReference>
<dbReference type="Gene3D" id="1.10.3130.20">
    <property type="entry name" value="Phycobilisome linker domain"/>
    <property type="match status" value="1"/>
</dbReference>
<dbReference type="Pfam" id="PF13946">
    <property type="entry name" value="DUF4214"/>
    <property type="match status" value="1"/>
</dbReference>